<keyword evidence="7" id="KW-1133">Transmembrane helix</keyword>
<evidence type="ECO:0000256" key="6">
    <source>
        <dbReference type="ARBA" id="ARBA00023211"/>
    </source>
</evidence>
<dbReference type="Pfam" id="PF00293">
    <property type="entry name" value="NUDIX"/>
    <property type="match status" value="1"/>
</dbReference>
<keyword evidence="5" id="KW-0460">Magnesium</keyword>
<keyword evidence="6" id="KW-0464">Manganese</keyword>
<keyword evidence="7" id="KW-0472">Membrane</keyword>
<organism evidence="9 10">
    <name type="scientific">Candidatus Accumulibacter contiguus</name>
    <dbReference type="NCBI Taxonomy" id="2954381"/>
    <lineage>
        <taxon>Bacteria</taxon>
        <taxon>Pseudomonadati</taxon>
        <taxon>Pseudomonadota</taxon>
        <taxon>Betaproteobacteria</taxon>
        <taxon>Candidatus Accumulibacter</taxon>
    </lineage>
</organism>
<dbReference type="SUPFAM" id="SSF55811">
    <property type="entry name" value="Nudix"/>
    <property type="match status" value="1"/>
</dbReference>
<dbReference type="PROSITE" id="PS51462">
    <property type="entry name" value="NUDIX"/>
    <property type="match status" value="1"/>
</dbReference>
<dbReference type="InterPro" id="IPR015797">
    <property type="entry name" value="NUDIX_hydrolase-like_dom_sf"/>
</dbReference>
<comment type="cofactor">
    <cofactor evidence="2">
        <name>Mg(2+)</name>
        <dbReference type="ChEBI" id="CHEBI:18420"/>
    </cofactor>
</comment>
<evidence type="ECO:0000259" key="8">
    <source>
        <dbReference type="PROSITE" id="PS51462"/>
    </source>
</evidence>
<gene>
    <name evidence="9" type="ORF">E4Q08_18120</name>
</gene>
<reference evidence="9" key="1">
    <citation type="submission" date="2019-03" db="EMBL/GenBank/DDBJ databases">
        <title>Metabolic reconstructions from genomes of highly enriched 'Candidatus Accumulibacter' and 'Candidatus Competibacter' bioreactor populations.</title>
        <authorList>
            <person name="Annavajhala M.K."/>
            <person name="Welles L."/>
            <person name="Abbas B."/>
            <person name="Sorokin D."/>
            <person name="Park H."/>
            <person name="Van Loosdrecht M."/>
            <person name="Chandran K."/>
        </authorList>
    </citation>
    <scope>NUCLEOTIDE SEQUENCE</scope>
    <source>
        <strain evidence="9">SBR_L</strain>
    </source>
</reference>
<feature type="domain" description="Nudix hydrolase" evidence="8">
    <location>
        <begin position="77"/>
        <end position="211"/>
    </location>
</feature>
<dbReference type="CDD" id="cd03426">
    <property type="entry name" value="NUDIX_CoAse_Nudt7"/>
    <property type="match status" value="1"/>
</dbReference>
<evidence type="ECO:0000313" key="9">
    <source>
        <dbReference type="EMBL" id="NMQ07021.1"/>
    </source>
</evidence>
<comment type="caution">
    <text evidence="9">The sequence shown here is derived from an EMBL/GenBank/DDBJ whole genome shotgun (WGS) entry which is preliminary data.</text>
</comment>
<accession>A0ABX1TDJ8</accession>
<dbReference type="InterPro" id="IPR045121">
    <property type="entry name" value="CoAse"/>
</dbReference>
<dbReference type="PANTHER" id="PTHR12992">
    <property type="entry name" value="NUDIX HYDROLASE"/>
    <property type="match status" value="1"/>
</dbReference>
<dbReference type="EMBL" id="SPMX01000060">
    <property type="protein sequence ID" value="NMQ07021.1"/>
    <property type="molecule type" value="Genomic_DNA"/>
</dbReference>
<evidence type="ECO:0000256" key="2">
    <source>
        <dbReference type="ARBA" id="ARBA00001946"/>
    </source>
</evidence>
<comment type="cofactor">
    <cofactor evidence="1">
        <name>Mn(2+)</name>
        <dbReference type="ChEBI" id="CHEBI:29035"/>
    </cofactor>
</comment>
<dbReference type="NCBIfam" id="NF007980">
    <property type="entry name" value="PRK10707.1"/>
    <property type="match status" value="1"/>
</dbReference>
<proteinExistence type="predicted"/>
<evidence type="ECO:0000313" key="10">
    <source>
        <dbReference type="Proteomes" id="UP000886469"/>
    </source>
</evidence>
<evidence type="ECO:0000256" key="1">
    <source>
        <dbReference type="ARBA" id="ARBA00001936"/>
    </source>
</evidence>
<keyword evidence="10" id="KW-1185">Reference proteome</keyword>
<keyword evidence="7" id="KW-0812">Transmembrane</keyword>
<evidence type="ECO:0000256" key="4">
    <source>
        <dbReference type="ARBA" id="ARBA00022801"/>
    </source>
</evidence>
<dbReference type="PANTHER" id="PTHR12992:SF11">
    <property type="entry name" value="MITOCHONDRIAL COENZYME A DIPHOSPHATASE NUDT8"/>
    <property type="match status" value="1"/>
</dbReference>
<evidence type="ECO:0000256" key="5">
    <source>
        <dbReference type="ARBA" id="ARBA00022842"/>
    </source>
</evidence>
<keyword evidence="3" id="KW-0479">Metal-binding</keyword>
<protein>
    <submittedName>
        <fullName evidence="9">CoA pyrophosphatase</fullName>
    </submittedName>
</protein>
<keyword evidence="4" id="KW-0378">Hydrolase</keyword>
<evidence type="ECO:0000256" key="7">
    <source>
        <dbReference type="SAM" id="Phobius"/>
    </source>
</evidence>
<name>A0ABX1TDJ8_9PROT</name>
<feature type="transmembrane region" description="Helical" evidence="7">
    <location>
        <begin position="220"/>
        <end position="238"/>
    </location>
</feature>
<evidence type="ECO:0000256" key="3">
    <source>
        <dbReference type="ARBA" id="ARBA00022723"/>
    </source>
</evidence>
<dbReference type="Proteomes" id="UP000886469">
    <property type="component" value="Unassembled WGS sequence"/>
</dbReference>
<sequence>MPCPKKPCATRWPRCVPRSRRKCVSVPEALLEPAIGSAFGSTAGSGVVDLDRVRQVLHREPALATMVLEDGVGDEELLPAAVLFPIVRRIAGPTVLLTQRTAHLKDHPGQISFPGGRREPTDTSPAHTALREAAEEIGLAAEHVEVAGYLPEYLTSTGFRVTPVVALVNPPFELQLDAFEVAEAFEVPLAFLLDSANHQQHSLHYRGRLRHYTAIPYREYFIWGATAGIILSLWRALAKG</sequence>
<dbReference type="Gene3D" id="3.90.79.10">
    <property type="entry name" value="Nucleoside Triphosphate Pyrophosphohydrolase"/>
    <property type="match status" value="1"/>
</dbReference>
<dbReference type="InterPro" id="IPR000086">
    <property type="entry name" value="NUDIX_hydrolase_dom"/>
</dbReference>